<evidence type="ECO:0000256" key="1">
    <source>
        <dbReference type="ARBA" id="ARBA00022741"/>
    </source>
</evidence>
<gene>
    <name evidence="4" type="primary">FER</name>
    <name evidence="4" type="ORF">QJS10_CPB21g01798</name>
</gene>
<dbReference type="Gene3D" id="1.10.510.10">
    <property type="entry name" value="Transferase(Phosphotransferase) domain 1"/>
    <property type="match status" value="1"/>
</dbReference>
<dbReference type="PANTHER" id="PTHR47989:SF62">
    <property type="entry name" value="OS05G0423500 PROTEIN"/>
    <property type="match status" value="1"/>
</dbReference>
<proteinExistence type="predicted"/>
<name>A0AAV9C431_ACOCL</name>
<evidence type="ECO:0000313" key="5">
    <source>
        <dbReference type="Proteomes" id="UP001180020"/>
    </source>
</evidence>
<dbReference type="PROSITE" id="PS00108">
    <property type="entry name" value="PROTEIN_KINASE_ST"/>
    <property type="match status" value="1"/>
</dbReference>
<dbReference type="InterPro" id="IPR011009">
    <property type="entry name" value="Kinase-like_dom_sf"/>
</dbReference>
<feature type="domain" description="Protein kinase" evidence="3">
    <location>
        <begin position="1"/>
        <end position="101"/>
    </location>
</feature>
<keyword evidence="4" id="KW-0418">Kinase</keyword>
<keyword evidence="4" id="KW-0675">Receptor</keyword>
<evidence type="ECO:0000259" key="3">
    <source>
        <dbReference type="PROSITE" id="PS50011"/>
    </source>
</evidence>
<dbReference type="EMBL" id="JAUJYO010000021">
    <property type="protein sequence ID" value="KAK1283156.1"/>
    <property type="molecule type" value="Genomic_DNA"/>
</dbReference>
<organism evidence="4 5">
    <name type="scientific">Acorus calamus</name>
    <name type="common">Sweet flag</name>
    <dbReference type="NCBI Taxonomy" id="4465"/>
    <lineage>
        <taxon>Eukaryota</taxon>
        <taxon>Viridiplantae</taxon>
        <taxon>Streptophyta</taxon>
        <taxon>Embryophyta</taxon>
        <taxon>Tracheophyta</taxon>
        <taxon>Spermatophyta</taxon>
        <taxon>Magnoliopsida</taxon>
        <taxon>Liliopsida</taxon>
        <taxon>Acoraceae</taxon>
        <taxon>Acorus</taxon>
    </lineage>
</organism>
<reference evidence="4" key="1">
    <citation type="journal article" date="2023" name="Nat. Commun.">
        <title>Diploid and tetraploid genomes of Acorus and the evolution of monocots.</title>
        <authorList>
            <person name="Ma L."/>
            <person name="Liu K.W."/>
            <person name="Li Z."/>
            <person name="Hsiao Y.Y."/>
            <person name="Qi Y."/>
            <person name="Fu T."/>
            <person name="Tang G.D."/>
            <person name="Zhang D."/>
            <person name="Sun W.H."/>
            <person name="Liu D.K."/>
            <person name="Li Y."/>
            <person name="Chen G.Z."/>
            <person name="Liu X.D."/>
            <person name="Liao X.Y."/>
            <person name="Jiang Y.T."/>
            <person name="Yu X."/>
            <person name="Hao Y."/>
            <person name="Huang J."/>
            <person name="Zhao X.W."/>
            <person name="Ke S."/>
            <person name="Chen Y.Y."/>
            <person name="Wu W.L."/>
            <person name="Hsu J.L."/>
            <person name="Lin Y.F."/>
            <person name="Huang M.D."/>
            <person name="Li C.Y."/>
            <person name="Huang L."/>
            <person name="Wang Z.W."/>
            <person name="Zhao X."/>
            <person name="Zhong W.Y."/>
            <person name="Peng D.H."/>
            <person name="Ahmad S."/>
            <person name="Lan S."/>
            <person name="Zhang J.S."/>
            <person name="Tsai W.C."/>
            <person name="Van de Peer Y."/>
            <person name="Liu Z.J."/>
        </authorList>
    </citation>
    <scope>NUCLEOTIDE SEQUENCE</scope>
    <source>
        <strain evidence="4">CP</strain>
    </source>
</reference>
<reference evidence="4" key="2">
    <citation type="submission" date="2023-06" db="EMBL/GenBank/DDBJ databases">
        <authorList>
            <person name="Ma L."/>
            <person name="Liu K.-W."/>
            <person name="Li Z."/>
            <person name="Hsiao Y.-Y."/>
            <person name="Qi Y."/>
            <person name="Fu T."/>
            <person name="Tang G."/>
            <person name="Zhang D."/>
            <person name="Sun W.-H."/>
            <person name="Liu D.-K."/>
            <person name="Li Y."/>
            <person name="Chen G.-Z."/>
            <person name="Liu X.-D."/>
            <person name="Liao X.-Y."/>
            <person name="Jiang Y.-T."/>
            <person name="Yu X."/>
            <person name="Hao Y."/>
            <person name="Huang J."/>
            <person name="Zhao X.-W."/>
            <person name="Ke S."/>
            <person name="Chen Y.-Y."/>
            <person name="Wu W.-L."/>
            <person name="Hsu J.-L."/>
            <person name="Lin Y.-F."/>
            <person name="Huang M.-D."/>
            <person name="Li C.-Y."/>
            <person name="Huang L."/>
            <person name="Wang Z.-W."/>
            <person name="Zhao X."/>
            <person name="Zhong W.-Y."/>
            <person name="Peng D.-H."/>
            <person name="Ahmad S."/>
            <person name="Lan S."/>
            <person name="Zhang J.-S."/>
            <person name="Tsai W.-C."/>
            <person name="Van De Peer Y."/>
            <person name="Liu Z.-J."/>
        </authorList>
    </citation>
    <scope>NUCLEOTIDE SEQUENCE</scope>
    <source>
        <strain evidence="4">CP</strain>
        <tissue evidence="4">Leaves</tissue>
    </source>
</reference>
<comment type="caution">
    <text evidence="4">The sequence shown here is derived from an EMBL/GenBank/DDBJ whole genome shotgun (WGS) entry which is preliminary data.</text>
</comment>
<dbReference type="GO" id="GO:0005524">
    <property type="term" value="F:ATP binding"/>
    <property type="evidence" value="ECO:0007669"/>
    <property type="project" value="UniProtKB-KW"/>
</dbReference>
<keyword evidence="5" id="KW-1185">Reference proteome</keyword>
<dbReference type="GO" id="GO:0004672">
    <property type="term" value="F:protein kinase activity"/>
    <property type="evidence" value="ECO:0007669"/>
    <property type="project" value="InterPro"/>
</dbReference>
<evidence type="ECO:0000313" key="4">
    <source>
        <dbReference type="EMBL" id="KAK1283156.1"/>
    </source>
</evidence>
<protein>
    <submittedName>
        <fullName evidence="4">Receptor-like protein kinase FERONIA</fullName>
    </submittedName>
</protein>
<keyword evidence="4" id="KW-0808">Transferase</keyword>
<dbReference type="Proteomes" id="UP001180020">
    <property type="component" value="Unassembled WGS sequence"/>
</dbReference>
<dbReference type="InterPro" id="IPR001245">
    <property type="entry name" value="Ser-Thr/Tyr_kinase_cat_dom"/>
</dbReference>
<dbReference type="Pfam" id="PF07714">
    <property type="entry name" value="PK_Tyr_Ser-Thr"/>
    <property type="match status" value="1"/>
</dbReference>
<accession>A0AAV9C431</accession>
<sequence>MGAKPGIIHRDVKTTNILLDDKWVAKVSDFRLSKVAPELDCTHVSTAVKGSFGYLDQEYFWIQKLTEKSDVYSFGVVLFEVLCGRPALDRSLPEEQTIGST</sequence>
<dbReference type="SUPFAM" id="SSF56112">
    <property type="entry name" value="Protein kinase-like (PK-like)"/>
    <property type="match status" value="1"/>
</dbReference>
<evidence type="ECO:0000256" key="2">
    <source>
        <dbReference type="ARBA" id="ARBA00022840"/>
    </source>
</evidence>
<dbReference type="AlphaFoldDB" id="A0AAV9C431"/>
<keyword evidence="1" id="KW-0547">Nucleotide-binding</keyword>
<keyword evidence="2" id="KW-0067">ATP-binding</keyword>
<dbReference type="InterPro" id="IPR000719">
    <property type="entry name" value="Prot_kinase_dom"/>
</dbReference>
<dbReference type="InterPro" id="IPR008271">
    <property type="entry name" value="Ser/Thr_kinase_AS"/>
</dbReference>
<dbReference type="PANTHER" id="PTHR47989">
    <property type="entry name" value="OS01G0750732 PROTEIN"/>
    <property type="match status" value="1"/>
</dbReference>
<dbReference type="PROSITE" id="PS50011">
    <property type="entry name" value="PROTEIN_KINASE_DOM"/>
    <property type="match status" value="1"/>
</dbReference>